<evidence type="ECO:0000313" key="2">
    <source>
        <dbReference type="WBParaSite" id="nRc.2.0.1.t18940-RA"/>
    </source>
</evidence>
<keyword evidence="1" id="KW-1185">Reference proteome</keyword>
<accession>A0A915IXX2</accession>
<organism evidence="1 2">
    <name type="scientific">Romanomermis culicivorax</name>
    <name type="common">Nematode worm</name>
    <dbReference type="NCBI Taxonomy" id="13658"/>
    <lineage>
        <taxon>Eukaryota</taxon>
        <taxon>Metazoa</taxon>
        <taxon>Ecdysozoa</taxon>
        <taxon>Nematoda</taxon>
        <taxon>Enoplea</taxon>
        <taxon>Dorylaimia</taxon>
        <taxon>Mermithida</taxon>
        <taxon>Mermithoidea</taxon>
        <taxon>Mermithidae</taxon>
        <taxon>Romanomermis</taxon>
    </lineage>
</organism>
<reference evidence="2" key="1">
    <citation type="submission" date="2022-11" db="UniProtKB">
        <authorList>
            <consortium name="WormBaseParasite"/>
        </authorList>
    </citation>
    <scope>IDENTIFICATION</scope>
</reference>
<dbReference type="Proteomes" id="UP000887565">
    <property type="component" value="Unplaced"/>
</dbReference>
<evidence type="ECO:0000313" key="1">
    <source>
        <dbReference type="Proteomes" id="UP000887565"/>
    </source>
</evidence>
<sequence length="62" mass="6590">HDLTFYDNFGCLSPAADGANSAWISIPASEEQIMMTSASTAYYAAGQQPPSSSYYGSSMLQT</sequence>
<proteinExistence type="predicted"/>
<protein>
    <submittedName>
        <fullName evidence="2">Uncharacterized protein</fullName>
    </submittedName>
</protein>
<dbReference type="WBParaSite" id="nRc.2.0.1.t18940-RA">
    <property type="protein sequence ID" value="nRc.2.0.1.t18940-RA"/>
    <property type="gene ID" value="nRc.2.0.1.g18940"/>
</dbReference>
<dbReference type="AlphaFoldDB" id="A0A915IXX2"/>
<name>A0A915IXX2_ROMCU</name>